<dbReference type="PANTHER" id="PTHR30040">
    <property type="entry name" value="THIAMINE BIOSYNTHESIS LIPOPROTEIN APBE"/>
    <property type="match status" value="1"/>
</dbReference>
<comment type="cofactor">
    <cofactor evidence="1">
        <name>Mg(2+)</name>
        <dbReference type="ChEBI" id="CHEBI:18420"/>
    </cofactor>
</comment>
<dbReference type="AlphaFoldDB" id="A0AAU7AS07"/>
<gene>
    <name evidence="12" type="ORF">DSM112329_01231</name>
</gene>
<keyword evidence="4" id="KW-0285">Flavoprotein</keyword>
<keyword evidence="6" id="KW-0479">Metal-binding</keyword>
<evidence type="ECO:0000256" key="1">
    <source>
        <dbReference type="ARBA" id="ARBA00001946"/>
    </source>
</evidence>
<accession>A0AAU7AS07</accession>
<proteinExistence type="predicted"/>
<dbReference type="EMBL" id="CP114014">
    <property type="protein sequence ID" value="XAY04398.1"/>
    <property type="molecule type" value="Genomic_DNA"/>
</dbReference>
<evidence type="ECO:0000256" key="3">
    <source>
        <dbReference type="ARBA" id="ARBA00016337"/>
    </source>
</evidence>
<evidence type="ECO:0000256" key="4">
    <source>
        <dbReference type="ARBA" id="ARBA00022630"/>
    </source>
</evidence>
<dbReference type="GO" id="GO:0016740">
    <property type="term" value="F:transferase activity"/>
    <property type="evidence" value="ECO:0007669"/>
    <property type="project" value="UniProtKB-KW"/>
</dbReference>
<keyword evidence="8" id="KW-0460">Magnesium</keyword>
<keyword evidence="5" id="KW-0808">Transferase</keyword>
<evidence type="ECO:0000256" key="10">
    <source>
        <dbReference type="ARBA" id="ARBA00048540"/>
    </source>
</evidence>
<feature type="compositionally biased region" description="Low complexity" evidence="11">
    <location>
        <begin position="29"/>
        <end position="38"/>
    </location>
</feature>
<evidence type="ECO:0000256" key="7">
    <source>
        <dbReference type="ARBA" id="ARBA00022827"/>
    </source>
</evidence>
<dbReference type="InterPro" id="IPR024932">
    <property type="entry name" value="ApbE"/>
</dbReference>
<evidence type="ECO:0000256" key="9">
    <source>
        <dbReference type="ARBA" id="ARBA00031306"/>
    </source>
</evidence>
<dbReference type="InterPro" id="IPR003374">
    <property type="entry name" value="ApbE-like_sf"/>
</dbReference>
<sequence length="340" mass="34941">MTPQADTRPAAASRLRLPADRTHCHRSRSPSPAASRPPTTVELTERFACFGTTVAVVASGEDGAVVRTAMARARGVALDVHHHLTRFDPASDLCRLNADPRRAVPAGSLLRRLAEAARWAGEASGGLVDATCLPALEDAGYREHFEPGGGVGPRWQRALRSPAPLAGGWRLLRVSGTSIVRPAGVRLDSGGLAKGMAADLMAHALRDCAAWAVDCAGDVRLGGTADLERAVHVAGPHAGDDPVHTLHLRAAAVATSGVTRRAWAGGGHHLIDPRTGSPADTGLVQVTALAPTGLLAEVRAKAALLSGPGGAADFLPDGGVAVTSAGAIHVHLTTLRGASR</sequence>
<dbReference type="SUPFAM" id="SSF143631">
    <property type="entry name" value="ApbE-like"/>
    <property type="match status" value="1"/>
</dbReference>
<dbReference type="Gene3D" id="3.10.520.10">
    <property type="entry name" value="ApbE-like domains"/>
    <property type="match status" value="1"/>
</dbReference>
<dbReference type="GO" id="GO:0046872">
    <property type="term" value="F:metal ion binding"/>
    <property type="evidence" value="ECO:0007669"/>
    <property type="project" value="UniProtKB-KW"/>
</dbReference>
<evidence type="ECO:0000256" key="5">
    <source>
        <dbReference type="ARBA" id="ARBA00022679"/>
    </source>
</evidence>
<evidence type="ECO:0000256" key="6">
    <source>
        <dbReference type="ARBA" id="ARBA00022723"/>
    </source>
</evidence>
<comment type="catalytic activity">
    <reaction evidence="10">
        <text>L-threonyl-[protein] + FAD = FMN-L-threonyl-[protein] + AMP + H(+)</text>
        <dbReference type="Rhea" id="RHEA:36847"/>
        <dbReference type="Rhea" id="RHEA-COMP:11060"/>
        <dbReference type="Rhea" id="RHEA-COMP:11061"/>
        <dbReference type="ChEBI" id="CHEBI:15378"/>
        <dbReference type="ChEBI" id="CHEBI:30013"/>
        <dbReference type="ChEBI" id="CHEBI:57692"/>
        <dbReference type="ChEBI" id="CHEBI:74257"/>
        <dbReference type="ChEBI" id="CHEBI:456215"/>
        <dbReference type="EC" id="2.7.1.180"/>
    </reaction>
</comment>
<protein>
    <recommendedName>
        <fullName evidence="3">FAD:protein FMN transferase</fullName>
        <ecNumber evidence="2">2.7.1.180</ecNumber>
    </recommendedName>
    <alternativeName>
        <fullName evidence="9">Flavin transferase</fullName>
    </alternativeName>
</protein>
<dbReference type="Pfam" id="PF02424">
    <property type="entry name" value="ApbE"/>
    <property type="match status" value="1"/>
</dbReference>
<name>A0AAU7AS07_9ACTN</name>
<evidence type="ECO:0000313" key="12">
    <source>
        <dbReference type="EMBL" id="XAY04398.1"/>
    </source>
</evidence>
<dbReference type="EC" id="2.7.1.180" evidence="2"/>
<feature type="region of interest" description="Disordered" evidence="11">
    <location>
        <begin position="1"/>
        <end position="40"/>
    </location>
</feature>
<evidence type="ECO:0000256" key="8">
    <source>
        <dbReference type="ARBA" id="ARBA00022842"/>
    </source>
</evidence>
<evidence type="ECO:0000256" key="11">
    <source>
        <dbReference type="SAM" id="MobiDB-lite"/>
    </source>
</evidence>
<organism evidence="12">
    <name type="scientific">Paraconexibacter sp. AEG42_29</name>
    <dbReference type="NCBI Taxonomy" id="2997339"/>
    <lineage>
        <taxon>Bacteria</taxon>
        <taxon>Bacillati</taxon>
        <taxon>Actinomycetota</taxon>
        <taxon>Thermoleophilia</taxon>
        <taxon>Solirubrobacterales</taxon>
        <taxon>Paraconexibacteraceae</taxon>
        <taxon>Paraconexibacter</taxon>
    </lineage>
</organism>
<dbReference type="RefSeq" id="WP_354700939.1">
    <property type="nucleotide sequence ID" value="NZ_CP114014.1"/>
</dbReference>
<evidence type="ECO:0000256" key="2">
    <source>
        <dbReference type="ARBA" id="ARBA00011955"/>
    </source>
</evidence>
<reference evidence="12" key="1">
    <citation type="submission" date="2022-12" db="EMBL/GenBank/DDBJ databases">
        <title>Paraconexibacter alkalitolerans sp. nov. and Baekduia alba sp. nov., isolated from soil and emended description of the genera Paraconexibacter (Chun et al., 2020) and Baekduia (An et al., 2020).</title>
        <authorList>
            <person name="Vieira S."/>
            <person name="Huber K.J."/>
            <person name="Geppert A."/>
            <person name="Wolf J."/>
            <person name="Neumann-Schaal M."/>
            <person name="Muesken M."/>
            <person name="Overmann J."/>
        </authorList>
    </citation>
    <scope>NUCLEOTIDE SEQUENCE</scope>
    <source>
        <strain evidence="12">AEG42_29</strain>
    </source>
</reference>
<keyword evidence="7" id="KW-0274">FAD</keyword>
<dbReference type="PANTHER" id="PTHR30040:SF2">
    <property type="entry name" value="FAD:PROTEIN FMN TRANSFERASE"/>
    <property type="match status" value="1"/>
</dbReference>
<dbReference type="KEGG" id="parq:DSM112329_01231"/>